<keyword evidence="9" id="KW-1185">Reference proteome</keyword>
<dbReference type="Gene3D" id="1.20.5.170">
    <property type="match status" value="1"/>
</dbReference>
<feature type="compositionally biased region" description="Polar residues" evidence="6">
    <location>
        <begin position="28"/>
        <end position="43"/>
    </location>
</feature>
<feature type="region of interest" description="Disordered" evidence="6">
    <location>
        <begin position="271"/>
        <end position="352"/>
    </location>
</feature>
<reference evidence="8" key="3">
    <citation type="submission" date="2025-09" db="UniProtKB">
        <authorList>
            <consortium name="Ensembl"/>
        </authorList>
    </citation>
    <scope>IDENTIFICATION</scope>
</reference>
<dbReference type="Ensembl" id="ENSGACT00000061421.1">
    <property type="protein sequence ID" value="ENSGACP00000069525.1"/>
    <property type="gene ID" value="ENSGACG00000035463.1"/>
</dbReference>
<keyword evidence="2" id="KW-0805">Transcription regulation</keyword>
<evidence type="ECO:0000256" key="4">
    <source>
        <dbReference type="ARBA" id="ARBA00023163"/>
    </source>
</evidence>
<dbReference type="GO" id="GO:0003677">
    <property type="term" value="F:DNA binding"/>
    <property type="evidence" value="ECO:0007669"/>
    <property type="project" value="UniProtKB-KW"/>
</dbReference>
<dbReference type="FunFam" id="1.20.5.170:FF:000025">
    <property type="entry name" value="nuclear factor interleukin-3-regulated protein-like"/>
    <property type="match status" value="1"/>
</dbReference>
<dbReference type="InterPro" id="IPR047106">
    <property type="entry name" value="NFIL3-like_bZIP"/>
</dbReference>
<comment type="similarity">
    <text evidence="1">Belongs to the bZIP family. NFIL3 subfamily.</text>
</comment>
<reference evidence="8" key="2">
    <citation type="submission" date="2025-08" db="UniProtKB">
        <authorList>
            <consortium name="Ensembl"/>
        </authorList>
    </citation>
    <scope>IDENTIFICATION</scope>
</reference>
<accession>A0AAQ4S1K0</accession>
<dbReference type="GO" id="GO:0003700">
    <property type="term" value="F:DNA-binding transcription factor activity"/>
    <property type="evidence" value="ECO:0007669"/>
    <property type="project" value="InterPro"/>
</dbReference>
<feature type="compositionally biased region" description="Basic and acidic residues" evidence="6">
    <location>
        <begin position="116"/>
        <end position="147"/>
    </location>
</feature>
<dbReference type="SUPFAM" id="SSF57959">
    <property type="entry name" value="Leucine zipper domain"/>
    <property type="match status" value="1"/>
</dbReference>
<keyword evidence="3" id="KW-0238">DNA-binding</keyword>
<dbReference type="CDD" id="cd14694">
    <property type="entry name" value="bZIP_NFIL3"/>
    <property type="match status" value="1"/>
</dbReference>
<evidence type="ECO:0000256" key="5">
    <source>
        <dbReference type="ARBA" id="ARBA00023242"/>
    </source>
</evidence>
<dbReference type="Proteomes" id="UP000007635">
    <property type="component" value="Chromosome IX"/>
</dbReference>
<dbReference type="AlphaFoldDB" id="A0AAQ4S1K0"/>
<reference evidence="8 9" key="1">
    <citation type="journal article" date="2021" name="G3 (Bethesda)">
        <title>Improved contiguity of the threespine stickleback genome using long-read sequencing.</title>
        <authorList>
            <person name="Nath S."/>
            <person name="Shaw D.E."/>
            <person name="White M.A."/>
        </authorList>
    </citation>
    <scope>NUCLEOTIDE SEQUENCE [LARGE SCALE GENOMIC DNA]</scope>
    <source>
        <strain evidence="8 9">Lake Benthic</strain>
    </source>
</reference>
<dbReference type="PROSITE" id="PS50217">
    <property type="entry name" value="BZIP"/>
    <property type="match status" value="1"/>
</dbReference>
<evidence type="ECO:0000256" key="6">
    <source>
        <dbReference type="SAM" id="MobiDB-lite"/>
    </source>
</evidence>
<name>A0AAQ4S1K0_GASAC</name>
<dbReference type="GO" id="GO:0005634">
    <property type="term" value="C:nucleus"/>
    <property type="evidence" value="ECO:0007669"/>
    <property type="project" value="TreeGrafter"/>
</dbReference>
<dbReference type="PANTHER" id="PTHR15284">
    <property type="entry name" value="NUCLEAR FACTOR INTERLEUKIN-3-REGULATED PROTEIN"/>
    <property type="match status" value="1"/>
</dbReference>
<evidence type="ECO:0000256" key="2">
    <source>
        <dbReference type="ARBA" id="ARBA00023015"/>
    </source>
</evidence>
<dbReference type="InterPro" id="IPR004827">
    <property type="entry name" value="bZIP"/>
</dbReference>
<evidence type="ECO:0000313" key="9">
    <source>
        <dbReference type="Proteomes" id="UP000007635"/>
    </source>
</evidence>
<protein>
    <recommendedName>
        <fullName evidence="7">BZIP domain-containing protein</fullName>
    </recommendedName>
</protein>
<evidence type="ECO:0000313" key="8">
    <source>
        <dbReference type="Ensembl" id="ENSGACP00000069525.1"/>
    </source>
</evidence>
<evidence type="ECO:0000259" key="7">
    <source>
        <dbReference type="PROSITE" id="PS50217"/>
    </source>
</evidence>
<evidence type="ECO:0000256" key="3">
    <source>
        <dbReference type="ARBA" id="ARBA00023125"/>
    </source>
</evidence>
<dbReference type="InterPro" id="IPR047229">
    <property type="entry name" value="NFIL3-like"/>
</dbReference>
<dbReference type="InterPro" id="IPR046347">
    <property type="entry name" value="bZIP_sf"/>
</dbReference>
<feature type="compositionally biased region" description="Polar residues" evidence="6">
    <location>
        <begin position="384"/>
        <end position="403"/>
    </location>
</feature>
<dbReference type="PANTHER" id="PTHR15284:SF6">
    <property type="entry name" value="HYPOTHETICAL LOC799271-RELATED"/>
    <property type="match status" value="1"/>
</dbReference>
<feature type="region of interest" description="Disordered" evidence="6">
    <location>
        <begin position="96"/>
        <end position="147"/>
    </location>
</feature>
<keyword evidence="4" id="KW-0804">Transcription</keyword>
<keyword evidence="5" id="KW-0539">Nucleus</keyword>
<feature type="domain" description="BZIP" evidence="7">
    <location>
        <begin position="124"/>
        <end position="174"/>
    </location>
</feature>
<feature type="region of interest" description="Disordered" evidence="6">
    <location>
        <begin position="26"/>
        <end position="49"/>
    </location>
</feature>
<organism evidence="8 9">
    <name type="scientific">Gasterosteus aculeatus aculeatus</name>
    <name type="common">three-spined stickleback</name>
    <dbReference type="NCBI Taxonomy" id="481459"/>
    <lineage>
        <taxon>Eukaryota</taxon>
        <taxon>Metazoa</taxon>
        <taxon>Chordata</taxon>
        <taxon>Craniata</taxon>
        <taxon>Vertebrata</taxon>
        <taxon>Euteleostomi</taxon>
        <taxon>Actinopterygii</taxon>
        <taxon>Neopterygii</taxon>
        <taxon>Teleostei</taxon>
        <taxon>Neoteleostei</taxon>
        <taxon>Acanthomorphata</taxon>
        <taxon>Eupercaria</taxon>
        <taxon>Perciformes</taxon>
        <taxon>Cottioidei</taxon>
        <taxon>Gasterosteales</taxon>
        <taxon>Gasterosteidae</taxon>
        <taxon>Gasterosteus</taxon>
    </lineage>
</organism>
<dbReference type="SMART" id="SM00338">
    <property type="entry name" value="BRLZ"/>
    <property type="match status" value="1"/>
</dbReference>
<evidence type="ECO:0000256" key="1">
    <source>
        <dbReference type="ARBA" id="ARBA00006079"/>
    </source>
</evidence>
<feature type="region of interest" description="Disordered" evidence="6">
    <location>
        <begin position="378"/>
        <end position="412"/>
    </location>
</feature>
<dbReference type="GeneTree" id="ENSGT00940000164108"/>
<sequence length="444" mass="48829">MKTLSASFPFLQLVLWCHYRTVRPKGQLPSSSHTHSTPKNQSLCEHDGSDCGRPLGKAVSLTDGTVSNPTSTSQLAQNLLSHTFDLKHKELLSNDEAKAGSSCDEENGNNARRKREFIPAEKKDDGYWDKRKKNNESAKRSREKRRANDTVLERRVVGLLEENGRLRAELLALKFRFGLVKDSSDVSSRTLSAPLCPQPAPRLTHFYQPHADGFPYHNNPPSTHLTHPHPPQQGAVYGPRGAGLLSANSVSEESGVSASWRSEGGSPVFFDDAICERSGPPLREPREDQQGYDSHSCPMEVNRSPYVSRLDSPEGLRSLPHKLRFKGPAGCSDGGEMSPPSDTRHGGPPVATVWPNIQVRNNQHSAWDNQTAGQVSGFCGGPRQQCQGPLSGPYNASSLQYSRDSSRDSTEDVSLRSQISCLSQEVAQLKRLFSQQLLSKSVKA</sequence>
<proteinExistence type="inferred from homology"/>
<feature type="region of interest" description="Disordered" evidence="6">
    <location>
        <begin position="208"/>
        <end position="250"/>
    </location>
</feature>
<dbReference type="PROSITE" id="PS00036">
    <property type="entry name" value="BZIP_BASIC"/>
    <property type="match status" value="1"/>
</dbReference>
<dbReference type="Pfam" id="PF07716">
    <property type="entry name" value="bZIP_2"/>
    <property type="match status" value="1"/>
</dbReference>
<dbReference type="GO" id="GO:0007623">
    <property type="term" value="P:circadian rhythm"/>
    <property type="evidence" value="ECO:0007669"/>
    <property type="project" value="TreeGrafter"/>
</dbReference>